<proteinExistence type="predicted"/>
<dbReference type="SUPFAM" id="SSF53474">
    <property type="entry name" value="alpha/beta-Hydrolases"/>
    <property type="match status" value="1"/>
</dbReference>
<dbReference type="Gene3D" id="3.40.50.1820">
    <property type="entry name" value="alpha/beta hydrolase"/>
    <property type="match status" value="1"/>
</dbReference>
<evidence type="ECO:0000313" key="2">
    <source>
        <dbReference type="Proteomes" id="UP000028486"/>
    </source>
</evidence>
<gene>
    <name evidence="1" type="ORF">CIG1485E_0495</name>
</gene>
<dbReference type="eggNOG" id="COG2830">
    <property type="taxonomic scope" value="Bacteria"/>
</dbReference>
<evidence type="ECO:0008006" key="3">
    <source>
        <dbReference type="Google" id="ProtNLM"/>
    </source>
</evidence>
<dbReference type="RefSeq" id="WP_038453360.1">
    <property type="nucleotide sequence ID" value="NZ_CP009043.1"/>
</dbReference>
<dbReference type="ESTHER" id="9prot-a0a076f837">
    <property type="family name" value="BioG_Pimeloyl-ACP-methyl-esterase"/>
</dbReference>
<dbReference type="InterPro" id="IPR029058">
    <property type="entry name" value="AB_hydrolase_fold"/>
</dbReference>
<reference evidence="2" key="1">
    <citation type="journal article" date="2014" name="Genome Announc.">
        <title>Complete Genome Sequence of Campylobacter iguaniorum Strain 1485ET, Isolated from a Bearded Dragon (Pogona vitticeps).</title>
        <authorList>
            <person name="Gilbert M.J."/>
            <person name="Miller W.G."/>
            <person name="Yee E."/>
            <person name="Kik M."/>
            <person name="Wagenaar J.A."/>
            <person name="Duim B."/>
        </authorList>
    </citation>
    <scope>NUCLEOTIDE SEQUENCE [LARGE SCALE GENOMIC DNA]</scope>
    <source>
        <strain evidence="2">1485E</strain>
    </source>
</reference>
<dbReference type="AlphaFoldDB" id="A0A076F837"/>
<dbReference type="STRING" id="1244531.CIG2463D_0496"/>
<dbReference type="Pfam" id="PF04301">
    <property type="entry name" value="BioG"/>
    <property type="match status" value="1"/>
</dbReference>
<name>A0A076F837_9BACT</name>
<dbReference type="InterPro" id="IPR007398">
    <property type="entry name" value="BioG"/>
</dbReference>
<dbReference type="Proteomes" id="UP000028486">
    <property type="component" value="Chromosome"/>
</dbReference>
<sequence length="206" mass="23452">MKIEFVKNSGKKLILLFLGYSFLPSCIKHLELTGYDLCVVYDYSSLEFDRQILEGKEIYLVAWSMGVWAANLALAGVKLKQAIAINGTPFGIDDERGIPKIAFKKSIDEFNFDEFKKICFLKELAKVDFDFNQNAKFELESLYLNSSKPVQNNVKWDKFIISKKDFVFPPKAVQKVAGELGSKCEIINAPHFAFFGYKSFGEIVEI</sequence>
<dbReference type="PATRIC" id="fig|1244531.5.peg.506"/>
<organism evidence="1 2">
    <name type="scientific">Campylobacter iguaniorum</name>
    <dbReference type="NCBI Taxonomy" id="1244531"/>
    <lineage>
        <taxon>Bacteria</taxon>
        <taxon>Pseudomonadati</taxon>
        <taxon>Campylobacterota</taxon>
        <taxon>Epsilonproteobacteria</taxon>
        <taxon>Campylobacterales</taxon>
        <taxon>Campylobacteraceae</taxon>
        <taxon>Campylobacter</taxon>
    </lineage>
</organism>
<dbReference type="HOGENOM" id="CLU_085983_0_1_7"/>
<accession>A0A076F837</accession>
<protein>
    <recommendedName>
        <fullName evidence="3">DUF452 domain protein</fullName>
    </recommendedName>
</protein>
<dbReference type="EMBL" id="CP009043">
    <property type="protein sequence ID" value="AII14360.1"/>
    <property type="molecule type" value="Genomic_DNA"/>
</dbReference>
<keyword evidence="2" id="KW-1185">Reference proteome</keyword>
<dbReference type="KEGG" id="caj:CIG1485E_0495"/>
<evidence type="ECO:0000313" key="1">
    <source>
        <dbReference type="EMBL" id="AII14360.1"/>
    </source>
</evidence>
<dbReference type="OrthoDB" id="37047at2"/>